<gene>
    <name evidence="1" type="ORF">Ami103574_05355</name>
</gene>
<keyword evidence="2" id="KW-1185">Reference proteome</keyword>
<dbReference type="KEGG" id="abut:Ami103574_05355"/>
<dbReference type="AlphaFoldDB" id="A0A858BTV9"/>
<name>A0A858BTV9_9FIRM</name>
<protein>
    <submittedName>
        <fullName evidence="1">Uncharacterized protein</fullName>
    </submittedName>
</protein>
<dbReference type="EMBL" id="CP048649">
    <property type="protein sequence ID" value="QIB68782.1"/>
    <property type="molecule type" value="Genomic_DNA"/>
</dbReference>
<accession>A0A858BTV9</accession>
<dbReference type="RefSeq" id="WP_163065645.1">
    <property type="nucleotide sequence ID" value="NZ_CP048649.1"/>
</dbReference>
<sequence length="197" mass="23128">MLGKRQLEDFNLSTAQLNLLFRLRTIWRDIATQLRSYLLYVFLDADPALIQSAKQQLTELPVIYANIFRLYFGDVMADQHEQLMSNYVNLLTDLIDATKAGDEAAVQNYTQQINQNIEERLDLLTYYNPFWERGTLSNFLIEFNRRTLEQIQSFAQGDFQNNVSSFNSLLTFTDRIGDYFTEGLLRYITFSAREPRF</sequence>
<proteinExistence type="predicted"/>
<dbReference type="Proteomes" id="UP000466848">
    <property type="component" value="Chromosome"/>
</dbReference>
<reference evidence="1 2" key="1">
    <citation type="submission" date="2020-02" db="EMBL/GenBank/DDBJ databases">
        <authorList>
            <person name="Kim Y.B."/>
            <person name="Roh S.W."/>
        </authorList>
    </citation>
    <scope>NUCLEOTIDE SEQUENCE [LARGE SCALE GENOMIC DNA]</scope>
    <source>
        <strain evidence="1 2">DSM 103574</strain>
    </source>
</reference>
<evidence type="ECO:0000313" key="2">
    <source>
        <dbReference type="Proteomes" id="UP000466848"/>
    </source>
</evidence>
<evidence type="ECO:0000313" key="1">
    <source>
        <dbReference type="EMBL" id="QIB68782.1"/>
    </source>
</evidence>
<organism evidence="1 2">
    <name type="scientific">Aminipila butyrica</name>
    <dbReference type="NCBI Taxonomy" id="433296"/>
    <lineage>
        <taxon>Bacteria</taxon>
        <taxon>Bacillati</taxon>
        <taxon>Bacillota</taxon>
        <taxon>Clostridia</taxon>
        <taxon>Peptostreptococcales</taxon>
        <taxon>Anaerovoracaceae</taxon>
        <taxon>Aminipila</taxon>
    </lineage>
</organism>